<comment type="caution">
    <text evidence="2">The sequence shown here is derived from an EMBL/GenBank/DDBJ whole genome shotgun (WGS) entry which is preliminary data.</text>
</comment>
<dbReference type="EMBL" id="BTSY01000002">
    <property type="protein sequence ID" value="GMT15751.1"/>
    <property type="molecule type" value="Genomic_DNA"/>
</dbReference>
<evidence type="ECO:0000313" key="2">
    <source>
        <dbReference type="EMBL" id="GMT15751.1"/>
    </source>
</evidence>
<evidence type="ECO:0000313" key="3">
    <source>
        <dbReference type="Proteomes" id="UP001432322"/>
    </source>
</evidence>
<feature type="compositionally biased region" description="Low complexity" evidence="1">
    <location>
        <begin position="41"/>
        <end position="54"/>
    </location>
</feature>
<dbReference type="AlphaFoldDB" id="A0AAV5V7X7"/>
<keyword evidence="3" id="KW-1185">Reference proteome</keyword>
<reference evidence="2" key="1">
    <citation type="submission" date="2023-10" db="EMBL/GenBank/DDBJ databases">
        <title>Genome assembly of Pristionchus species.</title>
        <authorList>
            <person name="Yoshida K."/>
            <person name="Sommer R.J."/>
        </authorList>
    </citation>
    <scope>NUCLEOTIDE SEQUENCE</scope>
    <source>
        <strain evidence="2">RS5133</strain>
    </source>
</reference>
<proteinExistence type="predicted"/>
<feature type="region of interest" description="Disordered" evidence="1">
    <location>
        <begin position="41"/>
        <end position="76"/>
    </location>
</feature>
<protein>
    <submittedName>
        <fullName evidence="2">Uncharacterized protein</fullName>
    </submittedName>
</protein>
<evidence type="ECO:0000256" key="1">
    <source>
        <dbReference type="SAM" id="MobiDB-lite"/>
    </source>
</evidence>
<accession>A0AAV5V7X7</accession>
<gene>
    <name evidence="2" type="ORF">PFISCL1PPCAC_7048</name>
</gene>
<feature type="compositionally biased region" description="Polar residues" evidence="1">
    <location>
        <begin position="55"/>
        <end position="69"/>
    </location>
</feature>
<sequence>SDSTLVAQNLSCGPYCTSPYGCPFVRQPLLQQPEMFTATAAPSDAAHTAAASAHEQQIPSLNPVQTYNDGHTKYTPHAESTDELAFRMDECMISEEEKLNGEEKVCLQMEA</sequence>
<feature type="non-terminal residue" evidence="2">
    <location>
        <position position="1"/>
    </location>
</feature>
<name>A0AAV5V7X7_9BILA</name>
<organism evidence="2 3">
    <name type="scientific">Pristionchus fissidentatus</name>
    <dbReference type="NCBI Taxonomy" id="1538716"/>
    <lineage>
        <taxon>Eukaryota</taxon>
        <taxon>Metazoa</taxon>
        <taxon>Ecdysozoa</taxon>
        <taxon>Nematoda</taxon>
        <taxon>Chromadorea</taxon>
        <taxon>Rhabditida</taxon>
        <taxon>Rhabditina</taxon>
        <taxon>Diplogasteromorpha</taxon>
        <taxon>Diplogasteroidea</taxon>
        <taxon>Neodiplogasteridae</taxon>
        <taxon>Pristionchus</taxon>
    </lineage>
</organism>
<dbReference type="Proteomes" id="UP001432322">
    <property type="component" value="Unassembled WGS sequence"/>
</dbReference>